<gene>
    <name evidence="2" type="ORF">ELS83_08805</name>
</gene>
<evidence type="ECO:0000256" key="1">
    <source>
        <dbReference type="SAM" id="SignalP"/>
    </source>
</evidence>
<keyword evidence="1" id="KW-0732">Signal</keyword>
<feature type="signal peptide" evidence="1">
    <location>
        <begin position="1"/>
        <end position="20"/>
    </location>
</feature>
<dbReference type="Gene3D" id="2.40.50.870">
    <property type="entry name" value="Protein of unknown function (DUF3299)"/>
    <property type="match status" value="1"/>
</dbReference>
<comment type="caution">
    <text evidence="2">The sequence shown here is derived from an EMBL/GenBank/DDBJ whole genome shotgun (WGS) entry which is preliminary data.</text>
</comment>
<evidence type="ECO:0000313" key="2">
    <source>
        <dbReference type="EMBL" id="NOU59920.1"/>
    </source>
</evidence>
<protein>
    <recommendedName>
        <fullName evidence="4">DUF3299 domain-containing protein</fullName>
    </recommendedName>
</protein>
<evidence type="ECO:0008006" key="4">
    <source>
        <dbReference type="Google" id="ProtNLM"/>
    </source>
</evidence>
<accession>A0ABX1WUX7</accession>
<keyword evidence="3" id="KW-1185">Reference proteome</keyword>
<dbReference type="Proteomes" id="UP000732105">
    <property type="component" value="Unassembled WGS sequence"/>
</dbReference>
<evidence type="ECO:0000313" key="3">
    <source>
        <dbReference type="Proteomes" id="UP000732105"/>
    </source>
</evidence>
<dbReference type="EMBL" id="RZNH01000011">
    <property type="protein sequence ID" value="NOU59920.1"/>
    <property type="molecule type" value="Genomic_DNA"/>
</dbReference>
<reference evidence="2 3" key="1">
    <citation type="submission" date="2018-12" db="EMBL/GenBank/DDBJ databases">
        <title>Marinifilum JC070 sp. nov., a marine bacterium isolated from Yongle Blue Hole in the South China Sea.</title>
        <authorList>
            <person name="Fu T."/>
        </authorList>
    </citation>
    <scope>NUCLEOTIDE SEQUENCE [LARGE SCALE GENOMIC DNA]</scope>
    <source>
        <strain evidence="2 3">JC070</strain>
    </source>
</reference>
<organism evidence="2 3">
    <name type="scientific">Marinifilum caeruleilacunae</name>
    <dbReference type="NCBI Taxonomy" id="2499076"/>
    <lineage>
        <taxon>Bacteria</taxon>
        <taxon>Pseudomonadati</taxon>
        <taxon>Bacteroidota</taxon>
        <taxon>Bacteroidia</taxon>
        <taxon>Marinilabiliales</taxon>
        <taxon>Marinifilaceae</taxon>
    </lineage>
</organism>
<proteinExistence type="predicted"/>
<dbReference type="RefSeq" id="WP_171595191.1">
    <property type="nucleotide sequence ID" value="NZ_RZNH01000011.1"/>
</dbReference>
<name>A0ABX1WUX7_9BACT</name>
<feature type="chain" id="PRO_5045971801" description="DUF3299 domain-containing protein" evidence="1">
    <location>
        <begin position="21"/>
        <end position="156"/>
    </location>
</feature>
<sequence>MKFKFLFVCLIIFASFSLKGQDLTNDKVWDLLLDDVKIRYYYSFKYDALLPRPKFGKELKKIDGQSIKVKGFFLPVDITGNIYVLSYNPMNTCFFCTGDGLQTIIELNVSPEYLRNFKRLRTDNYFEIEGKLKLNNNNSEHLIYIMDEVKFVKLIK</sequence>